<feature type="domain" description="SMODS-associated and fused to various effectors" evidence="1">
    <location>
        <begin position="306"/>
        <end position="503"/>
    </location>
</feature>
<protein>
    <submittedName>
        <fullName evidence="2">SAVED domain-containing protein</fullName>
    </submittedName>
</protein>
<dbReference type="RefSeq" id="WP_144360431.1">
    <property type="nucleotide sequence ID" value="NZ_VMNH01000030.1"/>
</dbReference>
<dbReference type="InterPro" id="IPR040836">
    <property type="entry name" value="SAVED"/>
</dbReference>
<sequence>MANTTTAIHNGFNYQARIFWLHAFKLLRPETHVHEVIFESASPKGFDDVVVLYDTPIPRGGTERITEECYQIKWHVSAGGRFGFEHLTDPQFISAKSVSLLQRLRDAVTRKPDGSAFVFLTTDRIADSDPLSGLISKNDHSILLEKLFSTRTDNSLMGSVRACWRKHLKLESDQQLKPILSKLRIFDGYRSLEELRQEVNTNAVAVGLKPDNDARSDFRYDDLAQKLNGRKIDTFNRGNLVEVAKEEGLWVGTPIEPVGSLLIAIHSFLGLATDLVSAEPDNTLHLNHLFRQRYLEEGREWQADIKPLVESFLTDMAHRSSDLRLVMNAHASIAYLAGTVYHVKSGIHLELMQKGIVGGLRAWCADDRTAGDALKITNNTLGGSPDIAVGISITQSVEAHMQRYIDASLPSVGHMVTAMPHSGPGQQCISGGQHSSKLAQQLAQFIREVKIDNFGATVHVFAACPNSFLFYLGQQHQGIGPVIVYEFDFDGQGNKGYQPSFLIE</sequence>
<dbReference type="Proteomes" id="UP000316649">
    <property type="component" value="Unassembled WGS sequence"/>
</dbReference>
<dbReference type="OrthoDB" id="268467at2"/>
<dbReference type="Pfam" id="PF18145">
    <property type="entry name" value="SAVED"/>
    <property type="match status" value="1"/>
</dbReference>
<dbReference type="NCBIfam" id="NF033611">
    <property type="entry name" value="SAVED"/>
    <property type="match status" value="1"/>
</dbReference>
<comment type="caution">
    <text evidence="2">The sequence shown here is derived from an EMBL/GenBank/DDBJ whole genome shotgun (WGS) entry which is preliminary data.</text>
</comment>
<proteinExistence type="predicted"/>
<evidence type="ECO:0000259" key="1">
    <source>
        <dbReference type="Pfam" id="PF18145"/>
    </source>
</evidence>
<evidence type="ECO:0000313" key="2">
    <source>
        <dbReference type="EMBL" id="TVO69694.1"/>
    </source>
</evidence>
<evidence type="ECO:0000313" key="3">
    <source>
        <dbReference type="Proteomes" id="UP000316649"/>
    </source>
</evidence>
<reference evidence="2 3" key="1">
    <citation type="submission" date="2019-07" db="EMBL/GenBank/DDBJ databases">
        <title>The pathways for chlorine oxyanion respiration interact through the shared metabolite chlorate.</title>
        <authorList>
            <person name="Barnum T.P."/>
            <person name="Cheng Y."/>
            <person name="Hill K.A."/>
            <person name="Lucas L.N."/>
            <person name="Carlson H.K."/>
            <person name="Coates J.D."/>
        </authorList>
    </citation>
    <scope>NUCLEOTIDE SEQUENCE [LARGE SCALE GENOMIC DNA]</scope>
    <source>
        <strain evidence="2 3">BK-1</strain>
    </source>
</reference>
<dbReference type="AlphaFoldDB" id="A0A557RX32"/>
<dbReference type="EMBL" id="VMNH01000030">
    <property type="protein sequence ID" value="TVO69694.1"/>
    <property type="molecule type" value="Genomic_DNA"/>
</dbReference>
<accession>A0A557RX32</accession>
<organism evidence="2 3">
    <name type="scientific">Sedimenticola selenatireducens</name>
    <dbReference type="NCBI Taxonomy" id="191960"/>
    <lineage>
        <taxon>Bacteria</taxon>
        <taxon>Pseudomonadati</taxon>
        <taxon>Pseudomonadota</taxon>
        <taxon>Gammaproteobacteria</taxon>
        <taxon>Chromatiales</taxon>
        <taxon>Sedimenticolaceae</taxon>
        <taxon>Sedimenticola</taxon>
    </lineage>
</organism>
<gene>
    <name evidence="2" type="ORF">FHP88_17705</name>
</gene>
<name>A0A557RX32_9GAMM</name>
<keyword evidence="3" id="KW-1185">Reference proteome</keyword>